<dbReference type="SUPFAM" id="SSF52266">
    <property type="entry name" value="SGNH hydrolase"/>
    <property type="match status" value="1"/>
</dbReference>
<keyword evidence="4" id="KW-1185">Reference proteome</keyword>
<dbReference type="AlphaFoldDB" id="A0A7K3WW22"/>
<dbReference type="CDD" id="cd01832">
    <property type="entry name" value="SGNH_hydrolase_like_1"/>
    <property type="match status" value="1"/>
</dbReference>
<accession>A0A7K3WW22</accession>
<comment type="caution">
    <text evidence="3">The sequence shown here is derived from an EMBL/GenBank/DDBJ whole genome shotgun (WGS) entry which is preliminary data.</text>
</comment>
<dbReference type="Pfam" id="PF13472">
    <property type="entry name" value="Lipase_GDSL_2"/>
    <property type="match status" value="1"/>
</dbReference>
<keyword evidence="3" id="KW-0378">Hydrolase</keyword>
<gene>
    <name evidence="3" type="ORF">G3O08_19690</name>
</gene>
<feature type="signal peptide" evidence="1">
    <location>
        <begin position="1"/>
        <end position="16"/>
    </location>
</feature>
<sequence>MVALISALLILFTACAKDSIDETVKTPAQSSISYLALGDSYTIGTSLADEGDSYPVKIADRLNAAGIDCFPPHIIAQNGWTTGDLLNATDAFSPDSTFDLVSLLIGVNNQYQGKSIDAYADEFKTLLKRAIQYAGNDTSKVFVISIPDYSVTPFGSDNAETIAKEIDQFNAVNSEITESYGISYFYITDISRQAANDPELIASDGLHPSGKMYELWVADFIEEIKMKTR</sequence>
<name>A0A7K3WW22_9FLAO</name>
<dbReference type="GO" id="GO:0016788">
    <property type="term" value="F:hydrolase activity, acting on ester bonds"/>
    <property type="evidence" value="ECO:0007669"/>
    <property type="project" value="UniProtKB-ARBA"/>
</dbReference>
<dbReference type="Proteomes" id="UP000486602">
    <property type="component" value="Unassembled WGS sequence"/>
</dbReference>
<evidence type="ECO:0000313" key="3">
    <source>
        <dbReference type="EMBL" id="NEN25716.1"/>
    </source>
</evidence>
<dbReference type="Gene3D" id="3.40.50.1110">
    <property type="entry name" value="SGNH hydrolase"/>
    <property type="match status" value="1"/>
</dbReference>
<dbReference type="InterPro" id="IPR013830">
    <property type="entry name" value="SGNH_hydro"/>
</dbReference>
<evidence type="ECO:0000259" key="2">
    <source>
        <dbReference type="Pfam" id="PF13472"/>
    </source>
</evidence>
<dbReference type="EMBL" id="JAAGVY010000072">
    <property type="protein sequence ID" value="NEN25716.1"/>
    <property type="molecule type" value="Genomic_DNA"/>
</dbReference>
<reference evidence="3 4" key="1">
    <citation type="submission" date="2020-02" db="EMBL/GenBank/DDBJ databases">
        <title>Out from the shadows clarifying the taxonomy of the family Cryomorphaceae and related taxa by utilizing the GTDB taxonomic framework.</title>
        <authorList>
            <person name="Bowman J.P."/>
        </authorList>
    </citation>
    <scope>NUCLEOTIDE SEQUENCE [LARGE SCALE GENOMIC DNA]</scope>
    <source>
        <strain evidence="3 4">QSSC 1-22</strain>
    </source>
</reference>
<organism evidence="3 4">
    <name type="scientific">Cryomorpha ignava</name>
    <dbReference type="NCBI Taxonomy" id="101383"/>
    <lineage>
        <taxon>Bacteria</taxon>
        <taxon>Pseudomonadati</taxon>
        <taxon>Bacteroidota</taxon>
        <taxon>Flavobacteriia</taxon>
        <taxon>Flavobacteriales</taxon>
        <taxon>Cryomorphaceae</taxon>
        <taxon>Cryomorpha</taxon>
    </lineage>
</organism>
<protein>
    <submittedName>
        <fullName evidence="3">SGNH/GDSL hydrolase family protein</fullName>
    </submittedName>
</protein>
<feature type="domain" description="SGNH hydrolase-type esterase" evidence="2">
    <location>
        <begin position="36"/>
        <end position="215"/>
    </location>
</feature>
<evidence type="ECO:0000256" key="1">
    <source>
        <dbReference type="SAM" id="SignalP"/>
    </source>
</evidence>
<proteinExistence type="predicted"/>
<feature type="chain" id="PRO_5029518569" evidence="1">
    <location>
        <begin position="17"/>
        <end position="229"/>
    </location>
</feature>
<evidence type="ECO:0000313" key="4">
    <source>
        <dbReference type="Proteomes" id="UP000486602"/>
    </source>
</evidence>
<dbReference type="InterPro" id="IPR036514">
    <property type="entry name" value="SGNH_hydro_sf"/>
</dbReference>
<keyword evidence="1" id="KW-0732">Signal</keyword>